<dbReference type="OrthoDB" id="9773332at2"/>
<reference evidence="1 4" key="2">
    <citation type="submission" date="2019-02" db="EMBL/GenBank/DDBJ databases">
        <title>Complete genome sequence of Desulfobacter hydrogenophilus AcRS1.</title>
        <authorList>
            <person name="Marietou A."/>
            <person name="Lund M.B."/>
            <person name="Marshall I.P.G."/>
            <person name="Schreiber L."/>
            <person name="Jorgensen B."/>
        </authorList>
    </citation>
    <scope>NUCLEOTIDE SEQUENCE [LARGE SCALE GENOMIC DNA]</scope>
    <source>
        <strain evidence="1 4">AcRS1</strain>
    </source>
</reference>
<gene>
    <name evidence="2" type="ORF">DO021_05935</name>
    <name evidence="1" type="ORF">EYB58_01565</name>
</gene>
<organism evidence="2 3">
    <name type="scientific">Desulfobacter hydrogenophilus</name>
    <dbReference type="NCBI Taxonomy" id="2291"/>
    <lineage>
        <taxon>Bacteria</taxon>
        <taxon>Pseudomonadati</taxon>
        <taxon>Thermodesulfobacteriota</taxon>
        <taxon>Desulfobacteria</taxon>
        <taxon>Desulfobacterales</taxon>
        <taxon>Desulfobacteraceae</taxon>
        <taxon>Desulfobacter</taxon>
    </lineage>
</organism>
<name>A0A328FE84_9BACT</name>
<dbReference type="Pfam" id="PF09674">
    <property type="entry name" value="DUF2400"/>
    <property type="match status" value="1"/>
</dbReference>
<keyword evidence="4" id="KW-1185">Reference proteome</keyword>
<evidence type="ECO:0000313" key="1">
    <source>
        <dbReference type="EMBL" id="QBH11724.1"/>
    </source>
</evidence>
<proteinExistence type="predicted"/>
<protein>
    <submittedName>
        <fullName evidence="2">TIGR02757 family protein</fullName>
    </submittedName>
</protein>
<reference evidence="2 3" key="1">
    <citation type="submission" date="2018-06" db="EMBL/GenBank/DDBJ databases">
        <title>Complete Genome Sequence of Desulfobacter hydrogenophilus (DSM3380).</title>
        <authorList>
            <person name="Marietou A."/>
            <person name="Schreiber L."/>
            <person name="Marshall I."/>
            <person name="Jorgensen B."/>
        </authorList>
    </citation>
    <scope>NUCLEOTIDE SEQUENCE [LARGE SCALE GENOMIC DNA]</scope>
    <source>
        <strain evidence="2 3">DSM 3380</strain>
    </source>
</reference>
<dbReference type="RefSeq" id="WP_111954688.1">
    <property type="nucleotide sequence ID" value="NZ_CP036313.1"/>
</dbReference>
<dbReference type="InterPro" id="IPR014127">
    <property type="entry name" value="CHP02757"/>
</dbReference>
<evidence type="ECO:0000313" key="4">
    <source>
        <dbReference type="Proteomes" id="UP000293902"/>
    </source>
</evidence>
<dbReference type="Proteomes" id="UP000293902">
    <property type="component" value="Chromosome"/>
</dbReference>
<dbReference type="EMBL" id="CP036313">
    <property type="protein sequence ID" value="QBH11724.1"/>
    <property type="molecule type" value="Genomic_DNA"/>
</dbReference>
<dbReference type="NCBIfam" id="TIGR02757">
    <property type="entry name" value="TIGR02757 family protein"/>
    <property type="match status" value="1"/>
</dbReference>
<dbReference type="EMBL" id="QLNI01000009">
    <property type="protein sequence ID" value="RAM02938.1"/>
    <property type="molecule type" value="Genomic_DNA"/>
</dbReference>
<sequence>MKIGVRKLRSKLDQLYSTYNQKQYVDPDPLLFLYNYPDVRNREIAGIIASSLAYGRVPMIMQAVSVVLDKMGPDLRGFIMNADPENIAGMFQNFKYRFATGNHLSAMIMGLKAVIDDYGSLGACFIANQADETDLSEGLARIRTQVLRAGGAGHLLSDPGKTSACKRSHLFLRWMVRKDQVDPGGWPNVPTAALTCPVDAHMFKIGHMLGFTKRRSADGVCAAQITQGFRRICPDDPVKYDFCLTRFGIRDGLDMAQLKRFLKDDDYHV</sequence>
<evidence type="ECO:0000313" key="2">
    <source>
        <dbReference type="EMBL" id="RAM02938.1"/>
    </source>
</evidence>
<dbReference type="Proteomes" id="UP000248798">
    <property type="component" value="Unassembled WGS sequence"/>
</dbReference>
<accession>A0A328FE84</accession>
<dbReference type="AlphaFoldDB" id="A0A328FE84"/>
<evidence type="ECO:0000313" key="3">
    <source>
        <dbReference type="Proteomes" id="UP000248798"/>
    </source>
</evidence>